<evidence type="ECO:0000313" key="3">
    <source>
        <dbReference type="EMBL" id="VIP02671.1"/>
    </source>
</evidence>
<organism evidence="3">
    <name type="scientific">Tuwongella immobilis</name>
    <dbReference type="NCBI Taxonomy" id="692036"/>
    <lineage>
        <taxon>Bacteria</taxon>
        <taxon>Pseudomonadati</taxon>
        <taxon>Planctomycetota</taxon>
        <taxon>Planctomycetia</taxon>
        <taxon>Gemmatales</taxon>
        <taxon>Gemmataceae</taxon>
        <taxon>Tuwongella</taxon>
    </lineage>
</organism>
<dbReference type="EMBL" id="LR586016">
    <property type="protein sequence ID" value="VIP02671.1"/>
    <property type="molecule type" value="Genomic_DNA"/>
</dbReference>
<name>A0A6C2YN10_9BACT</name>
<accession>A0A6C2YN10</accession>
<feature type="chain" id="PRO_5036383889" evidence="2">
    <location>
        <begin position="25"/>
        <end position="273"/>
    </location>
</feature>
<reference evidence="3" key="1">
    <citation type="submission" date="2019-04" db="EMBL/GenBank/DDBJ databases">
        <authorList>
            <consortium name="Science for Life Laboratories"/>
        </authorList>
    </citation>
    <scope>NUCLEOTIDE SEQUENCE</scope>
    <source>
        <strain evidence="3">MBLW1</strain>
    </source>
</reference>
<dbReference type="Proteomes" id="UP000464378">
    <property type="component" value="Chromosome"/>
</dbReference>
<dbReference type="RefSeq" id="WP_162657821.1">
    <property type="nucleotide sequence ID" value="NZ_LR593887.1"/>
</dbReference>
<gene>
    <name evidence="3" type="ORF">GMBLW1_12890</name>
</gene>
<evidence type="ECO:0000313" key="4">
    <source>
        <dbReference type="Proteomes" id="UP000464378"/>
    </source>
</evidence>
<feature type="signal peptide" evidence="2">
    <location>
        <begin position="1"/>
        <end position="24"/>
    </location>
</feature>
<evidence type="ECO:0000256" key="1">
    <source>
        <dbReference type="SAM" id="MobiDB-lite"/>
    </source>
</evidence>
<feature type="compositionally biased region" description="Low complexity" evidence="1">
    <location>
        <begin position="47"/>
        <end position="80"/>
    </location>
</feature>
<keyword evidence="4" id="KW-1185">Reference proteome</keyword>
<feature type="region of interest" description="Disordered" evidence="1">
    <location>
        <begin position="47"/>
        <end position="86"/>
    </location>
</feature>
<dbReference type="AlphaFoldDB" id="A0A6C2YN10"/>
<keyword evidence="2" id="KW-0732">Signal</keyword>
<dbReference type="KEGG" id="tim:GMBLW1_12890"/>
<feature type="region of interest" description="Disordered" evidence="1">
    <location>
        <begin position="223"/>
        <end position="273"/>
    </location>
</feature>
<evidence type="ECO:0000256" key="2">
    <source>
        <dbReference type="SAM" id="SignalP"/>
    </source>
</evidence>
<sequence>MKSLHRPWNRRWIWALVCVCGASAAGCGRNPDPQPVNIETLPSTAAAAATDPALSGEPAANPTSNAPGNSASANSQATSTPGEPFAFSQDAAGRALASALLPREIDALPFPALQPQRMIPPPLPIRDPTAGIPNGSGVIPRKSMAALPEIVPIRLPESMPDTTLRTIPRLPAMPSYSVPPAPTVVQRPWSASQFESPLSQHQPDRAAVGDTTLEFSAKSATTDNLPVRNVPTPFEPVDLPDPSRLAESAKWQTSMSQDIDRNLGALPAKPRPR</sequence>
<proteinExistence type="predicted"/>
<dbReference type="InParanoid" id="A0A6C2YN10"/>
<dbReference type="PROSITE" id="PS51257">
    <property type="entry name" value="PROKAR_LIPOPROTEIN"/>
    <property type="match status" value="1"/>
</dbReference>
<protein>
    <submittedName>
        <fullName evidence="3">Uncharacterized protein</fullName>
    </submittedName>
</protein>
<dbReference type="EMBL" id="LR593887">
    <property type="protein sequence ID" value="VTS02102.1"/>
    <property type="molecule type" value="Genomic_DNA"/>
</dbReference>